<dbReference type="InterPro" id="IPR003718">
    <property type="entry name" value="OsmC/Ohr_fam"/>
</dbReference>
<dbReference type="InterPro" id="IPR052924">
    <property type="entry name" value="OsmC/Ohr_hydroprdx_reductase"/>
</dbReference>
<dbReference type="PANTHER" id="PTHR35368">
    <property type="entry name" value="HYDROPEROXIDE REDUCTASE"/>
    <property type="match status" value="1"/>
</dbReference>
<sequence>MADPNTIKNVFKRNVKALKLRPSIGQSTALTHVHVVDGTTCEIVSGSKRLTVDVGKDAGGNDAGPGPGILERAALGSCLAIGYATWAAYLEIPIDDIKVDVETEFDARGQFGVADIPPGFKSIRYSVTIESPASEEEIKRLVEKADKYSPVRDDFQRAIPIQRELTIKSSIKEWT</sequence>
<dbReference type="Proteomes" id="UP000473278">
    <property type="component" value="Unassembled WGS sequence"/>
</dbReference>
<gene>
    <name evidence="1" type="ORF">G3570_04375</name>
</gene>
<evidence type="ECO:0000313" key="1">
    <source>
        <dbReference type="EMBL" id="NGP75856.1"/>
    </source>
</evidence>
<dbReference type="Gene3D" id="3.30.300.20">
    <property type="match status" value="1"/>
</dbReference>
<dbReference type="PANTHER" id="PTHR35368:SF1">
    <property type="entry name" value="HYDROPEROXIDE REDUCTASE"/>
    <property type="match status" value="1"/>
</dbReference>
<accession>A0A6M1SUQ8</accession>
<dbReference type="AlphaFoldDB" id="A0A6M1SUQ8"/>
<organism evidence="1 2">
    <name type="scientific">Halalkalibaculum roseum</name>
    <dbReference type="NCBI Taxonomy" id="2709311"/>
    <lineage>
        <taxon>Bacteria</taxon>
        <taxon>Pseudomonadati</taxon>
        <taxon>Balneolota</taxon>
        <taxon>Balneolia</taxon>
        <taxon>Balneolales</taxon>
        <taxon>Balneolaceae</taxon>
        <taxon>Halalkalibaculum</taxon>
    </lineage>
</organism>
<reference evidence="1 2" key="1">
    <citation type="submission" date="2020-02" db="EMBL/GenBank/DDBJ databases">
        <title>Balneolaceae bacterium YR4-1, complete genome.</title>
        <authorList>
            <person name="Li Y."/>
            <person name="Wu S."/>
        </authorList>
    </citation>
    <scope>NUCLEOTIDE SEQUENCE [LARGE SCALE GENOMIC DNA]</scope>
    <source>
        <strain evidence="1 2">YR4-1</strain>
    </source>
</reference>
<protein>
    <submittedName>
        <fullName evidence="1">OsmC family protein</fullName>
    </submittedName>
</protein>
<evidence type="ECO:0000313" key="2">
    <source>
        <dbReference type="Proteomes" id="UP000473278"/>
    </source>
</evidence>
<dbReference type="EMBL" id="JAALLT010000002">
    <property type="protein sequence ID" value="NGP75856.1"/>
    <property type="molecule type" value="Genomic_DNA"/>
</dbReference>
<dbReference type="Pfam" id="PF02566">
    <property type="entry name" value="OsmC"/>
    <property type="match status" value="1"/>
</dbReference>
<dbReference type="SUPFAM" id="SSF82784">
    <property type="entry name" value="OsmC-like"/>
    <property type="match status" value="1"/>
</dbReference>
<keyword evidence="2" id="KW-1185">Reference proteome</keyword>
<dbReference type="InterPro" id="IPR036102">
    <property type="entry name" value="OsmC/Ohrsf"/>
</dbReference>
<name>A0A6M1SUQ8_9BACT</name>
<dbReference type="RefSeq" id="WP_165139659.1">
    <property type="nucleotide sequence ID" value="NZ_JAALLT010000002.1"/>
</dbReference>
<dbReference type="InterPro" id="IPR015946">
    <property type="entry name" value="KH_dom-like_a/b"/>
</dbReference>
<proteinExistence type="predicted"/>
<comment type="caution">
    <text evidence="1">The sequence shown here is derived from an EMBL/GenBank/DDBJ whole genome shotgun (WGS) entry which is preliminary data.</text>
</comment>